<reference evidence="6 7" key="1">
    <citation type="journal article" date="2017" name="BMC Genomics">
        <title>Genomic analysis of methanogenic archaea reveals a shift towards energy conservation.</title>
        <authorList>
            <person name="Gilmore S.P."/>
            <person name="Henske J.K."/>
            <person name="Sexton J.A."/>
            <person name="Solomon K.V."/>
            <person name="Seppala S."/>
            <person name="Yoo J.I."/>
            <person name="Huyett L.M."/>
            <person name="Pressman A."/>
            <person name="Cogan J.Z."/>
            <person name="Kivenson V."/>
            <person name="Peng X."/>
            <person name="Tan Y."/>
            <person name="Valentine D.L."/>
            <person name="O'Malley M.A."/>
        </authorList>
    </citation>
    <scope>NUCLEOTIDE SEQUENCE [LARGE SCALE GENOMIC DNA]</scope>
    <source>
        <strain evidence="6 7">M.o.H.</strain>
    </source>
</reference>
<dbReference type="Gene3D" id="1.10.443.10">
    <property type="entry name" value="Intergrase catalytic core"/>
    <property type="match status" value="1"/>
</dbReference>
<proteinExistence type="predicted"/>
<evidence type="ECO:0000313" key="7">
    <source>
        <dbReference type="Proteomes" id="UP000217784"/>
    </source>
</evidence>
<keyword evidence="4" id="KW-0175">Coiled coil</keyword>
<protein>
    <recommendedName>
        <fullName evidence="5">Tyr recombinase domain-containing protein</fullName>
    </recommendedName>
</protein>
<evidence type="ECO:0000256" key="3">
    <source>
        <dbReference type="ARBA" id="ARBA00023172"/>
    </source>
</evidence>
<feature type="domain" description="Tyr recombinase" evidence="5">
    <location>
        <begin position="107"/>
        <end position="333"/>
    </location>
</feature>
<feature type="coiled-coil region" evidence="4">
    <location>
        <begin position="354"/>
        <end position="381"/>
    </location>
</feature>
<dbReference type="InterPro" id="IPR013762">
    <property type="entry name" value="Integrase-like_cat_sf"/>
</dbReference>
<evidence type="ECO:0000313" key="6">
    <source>
        <dbReference type="EMBL" id="PAV05082.1"/>
    </source>
</evidence>
<sequence>MTYRDIENDPCVKDFLRSRRLRESTKKEYLGRLKQYCLFTGKTPTELIDEAEMEQDQGIKSRKRKIKGYILDYIDDFKNNNKADTTTKTHIETIFGFYKAYDIDTPSLRNLFSNNQTNATFEELPELKHIKQAIKACNIRDRAIILLHFSSGMGASEVRHLTCKDFVKAIDEYLDLDSLDKENMFKVAVNLKDKNDLIGTWKIRRYKTNMPYITFNSPESTHAIIDYIFYRYKMNKPVKNINDYLFTTKDNAHITKGNHQKIFMRLNDRVGFGRRAEKRRFFTSHMLRKIFTTSLYKAGVDKLAIDWMLGHKINPVTEAYFKTNEKDLKNNYIKVLHHLTLEKIKVQRIKSEEVKDIVRDLDKKDKEIKMLREENAMTQKIVKDLIETMKMRE</sequence>
<evidence type="ECO:0000259" key="5">
    <source>
        <dbReference type="PROSITE" id="PS51898"/>
    </source>
</evidence>
<dbReference type="InterPro" id="IPR050090">
    <property type="entry name" value="Tyrosine_recombinase_XerCD"/>
</dbReference>
<dbReference type="InterPro" id="IPR002104">
    <property type="entry name" value="Integrase_catalytic"/>
</dbReference>
<dbReference type="EMBL" id="LMVM01000012">
    <property type="protein sequence ID" value="PAV05082.1"/>
    <property type="molecule type" value="Genomic_DNA"/>
</dbReference>
<dbReference type="InterPro" id="IPR011010">
    <property type="entry name" value="DNA_brk_join_enz"/>
</dbReference>
<dbReference type="GO" id="GO:0003677">
    <property type="term" value="F:DNA binding"/>
    <property type="evidence" value="ECO:0007669"/>
    <property type="project" value="UniProtKB-KW"/>
</dbReference>
<comment type="caution">
    <text evidence="6">The sequence shown here is derived from an EMBL/GenBank/DDBJ whole genome shotgun (WGS) entry which is preliminary data.</text>
</comment>
<keyword evidence="2" id="KW-0238">DNA-binding</keyword>
<evidence type="ECO:0000256" key="2">
    <source>
        <dbReference type="ARBA" id="ARBA00023125"/>
    </source>
</evidence>
<evidence type="ECO:0000256" key="1">
    <source>
        <dbReference type="ARBA" id="ARBA00022908"/>
    </source>
</evidence>
<dbReference type="SUPFAM" id="SSF56349">
    <property type="entry name" value="DNA breaking-rejoining enzymes"/>
    <property type="match status" value="1"/>
</dbReference>
<dbReference type="Proteomes" id="UP000217784">
    <property type="component" value="Unassembled WGS sequence"/>
</dbReference>
<dbReference type="GO" id="GO:0006310">
    <property type="term" value="P:DNA recombination"/>
    <property type="evidence" value="ECO:0007669"/>
    <property type="project" value="UniProtKB-KW"/>
</dbReference>
<keyword evidence="1" id="KW-0229">DNA integration</keyword>
<dbReference type="OrthoDB" id="71463at2157"/>
<evidence type="ECO:0000256" key="4">
    <source>
        <dbReference type="SAM" id="Coils"/>
    </source>
</evidence>
<keyword evidence="3" id="KW-0233">DNA recombination</keyword>
<dbReference type="RefSeq" id="WP_069584829.1">
    <property type="nucleotide sequence ID" value="NZ_LMVM01000012.1"/>
</dbReference>
<organism evidence="6 7">
    <name type="scientific">Methanobacterium bryantii</name>
    <dbReference type="NCBI Taxonomy" id="2161"/>
    <lineage>
        <taxon>Archaea</taxon>
        <taxon>Methanobacteriati</taxon>
        <taxon>Methanobacteriota</taxon>
        <taxon>Methanomada group</taxon>
        <taxon>Methanobacteria</taxon>
        <taxon>Methanobacteriales</taxon>
        <taxon>Methanobacteriaceae</taxon>
        <taxon>Methanobacterium</taxon>
    </lineage>
</organism>
<dbReference type="AlphaFoldDB" id="A0A2A2H6N5"/>
<name>A0A2A2H6N5_METBR</name>
<accession>A0A2A2H6N5</accession>
<gene>
    <name evidence="6" type="ORF">ASJ80_12390</name>
</gene>
<dbReference type="PANTHER" id="PTHR30349:SF41">
    <property type="entry name" value="INTEGRASE_RECOMBINASE PROTEIN MJ0367-RELATED"/>
    <property type="match status" value="1"/>
</dbReference>
<dbReference type="GO" id="GO:0015074">
    <property type="term" value="P:DNA integration"/>
    <property type="evidence" value="ECO:0007669"/>
    <property type="project" value="UniProtKB-KW"/>
</dbReference>
<dbReference type="PROSITE" id="PS51898">
    <property type="entry name" value="TYR_RECOMBINASE"/>
    <property type="match status" value="1"/>
</dbReference>
<dbReference type="PANTHER" id="PTHR30349">
    <property type="entry name" value="PHAGE INTEGRASE-RELATED"/>
    <property type="match status" value="1"/>
</dbReference>
<dbReference type="CDD" id="cd00397">
    <property type="entry name" value="DNA_BRE_C"/>
    <property type="match status" value="1"/>
</dbReference>
<dbReference type="Pfam" id="PF00589">
    <property type="entry name" value="Phage_integrase"/>
    <property type="match status" value="1"/>
</dbReference>
<keyword evidence="7" id="KW-1185">Reference proteome</keyword>